<proteinExistence type="predicted"/>
<protein>
    <submittedName>
        <fullName evidence="1">Uncharacterized protein</fullName>
    </submittedName>
</protein>
<evidence type="ECO:0000313" key="1">
    <source>
        <dbReference type="EMBL" id="QHT86490.1"/>
    </source>
</evidence>
<dbReference type="EMBL" id="MN740069">
    <property type="protein sequence ID" value="QHT86490.1"/>
    <property type="molecule type" value="Genomic_DNA"/>
</dbReference>
<organism evidence="1">
    <name type="scientific">viral metagenome</name>
    <dbReference type="NCBI Taxonomy" id="1070528"/>
    <lineage>
        <taxon>unclassified sequences</taxon>
        <taxon>metagenomes</taxon>
        <taxon>organismal metagenomes</taxon>
    </lineage>
</organism>
<dbReference type="AlphaFoldDB" id="A0A6C0I1I4"/>
<accession>A0A6C0I1I4</accession>
<sequence>MHNSLHRDRKEPFKKGFTQKTFFKKSSQKKIIAFLTQIELKKDEDKKYKFLTLKQIKKYEKIAKIYKVSEVARGIKKGTKTDKGFLEMYKKVNGKANKLQYIPIKENKPEGQDYWSYRIGFINSRLGQMRAQKTPLYYSDGKYKGYPTKQHIILILHGYSPDKTLR</sequence>
<reference evidence="1" key="1">
    <citation type="journal article" date="2020" name="Nature">
        <title>Giant virus diversity and host interactions through global metagenomics.</title>
        <authorList>
            <person name="Schulz F."/>
            <person name="Roux S."/>
            <person name="Paez-Espino D."/>
            <person name="Jungbluth S."/>
            <person name="Walsh D.A."/>
            <person name="Denef V.J."/>
            <person name="McMahon K.D."/>
            <person name="Konstantinidis K.T."/>
            <person name="Eloe-Fadrosh E.A."/>
            <person name="Kyrpides N.C."/>
            <person name="Woyke T."/>
        </authorList>
    </citation>
    <scope>NUCLEOTIDE SEQUENCE</scope>
    <source>
        <strain evidence="1">GVMAG-M-3300023184-186</strain>
    </source>
</reference>
<dbReference type="Gene3D" id="1.20.120.1250">
    <property type="entry name" value="Sulfhydryl oxidase R596, ORFan domain"/>
    <property type="match status" value="1"/>
</dbReference>
<name>A0A6C0I1I4_9ZZZZ</name>